<dbReference type="EMBL" id="VEPZ02000018">
    <property type="protein sequence ID" value="KAE8736121.1"/>
    <property type="molecule type" value="Genomic_DNA"/>
</dbReference>
<sequence length="135" mass="14627">MGVPLENNTKKSINRSGWSMGQITSPAVSIQRADGVLLFRVLPKSMSSIAAALFGLGLAVANILASAVVSIIDDITSKGGNDSWVSTNINKGRIDNYYRVLSTMSFINLFYYFLCSWAYGPSGRQVTKDKSLPGR</sequence>
<gene>
    <name evidence="2" type="ORF">F3Y22_tig00000145pilonHSYRG00005</name>
</gene>
<keyword evidence="1" id="KW-0472">Membrane</keyword>
<evidence type="ECO:0000313" key="2">
    <source>
        <dbReference type="EMBL" id="KAE8736121.1"/>
    </source>
</evidence>
<keyword evidence="1" id="KW-1133">Transmembrane helix</keyword>
<feature type="transmembrane region" description="Helical" evidence="1">
    <location>
        <begin position="49"/>
        <end position="72"/>
    </location>
</feature>
<feature type="transmembrane region" description="Helical" evidence="1">
    <location>
        <begin position="97"/>
        <end position="120"/>
    </location>
</feature>
<protein>
    <submittedName>
        <fullName evidence="2">Uncharacterized protein</fullName>
    </submittedName>
</protein>
<organism evidence="2 3">
    <name type="scientific">Hibiscus syriacus</name>
    <name type="common">Rose of Sharon</name>
    <dbReference type="NCBI Taxonomy" id="106335"/>
    <lineage>
        <taxon>Eukaryota</taxon>
        <taxon>Viridiplantae</taxon>
        <taxon>Streptophyta</taxon>
        <taxon>Embryophyta</taxon>
        <taxon>Tracheophyta</taxon>
        <taxon>Spermatophyta</taxon>
        <taxon>Magnoliopsida</taxon>
        <taxon>eudicotyledons</taxon>
        <taxon>Gunneridae</taxon>
        <taxon>Pentapetalae</taxon>
        <taxon>rosids</taxon>
        <taxon>malvids</taxon>
        <taxon>Malvales</taxon>
        <taxon>Malvaceae</taxon>
        <taxon>Malvoideae</taxon>
        <taxon>Hibiscus</taxon>
    </lineage>
</organism>
<dbReference type="PANTHER" id="PTHR11654">
    <property type="entry name" value="OLIGOPEPTIDE TRANSPORTER-RELATED"/>
    <property type="match status" value="1"/>
</dbReference>
<proteinExistence type="predicted"/>
<name>A0A6A3D9Y2_HIBSY</name>
<keyword evidence="3" id="KW-1185">Reference proteome</keyword>
<dbReference type="InterPro" id="IPR036259">
    <property type="entry name" value="MFS_trans_sf"/>
</dbReference>
<keyword evidence="1" id="KW-0812">Transmembrane</keyword>
<accession>A0A6A3D9Y2</accession>
<reference evidence="2" key="1">
    <citation type="submission" date="2019-09" db="EMBL/GenBank/DDBJ databases">
        <title>Draft genome information of white flower Hibiscus syriacus.</title>
        <authorList>
            <person name="Kim Y.-M."/>
        </authorList>
    </citation>
    <scope>NUCLEOTIDE SEQUENCE [LARGE SCALE GENOMIC DNA]</scope>
    <source>
        <strain evidence="2">YM2019G1</strain>
    </source>
</reference>
<dbReference type="AlphaFoldDB" id="A0A6A3D9Y2"/>
<evidence type="ECO:0000256" key="1">
    <source>
        <dbReference type="SAM" id="Phobius"/>
    </source>
</evidence>
<evidence type="ECO:0000313" key="3">
    <source>
        <dbReference type="Proteomes" id="UP000436088"/>
    </source>
</evidence>
<dbReference type="Gene3D" id="1.20.1250.20">
    <property type="entry name" value="MFS general substrate transporter like domains"/>
    <property type="match status" value="1"/>
</dbReference>
<dbReference type="Proteomes" id="UP000436088">
    <property type="component" value="Unassembled WGS sequence"/>
</dbReference>
<comment type="caution">
    <text evidence="2">The sequence shown here is derived from an EMBL/GenBank/DDBJ whole genome shotgun (WGS) entry which is preliminary data.</text>
</comment>